<dbReference type="Pfam" id="PF22531">
    <property type="entry name" value="DUF7002"/>
    <property type="match status" value="1"/>
</dbReference>
<comment type="caution">
    <text evidence="1">The sequence shown here is derived from an EMBL/GenBank/DDBJ whole genome shotgun (WGS) entry which is preliminary data.</text>
</comment>
<gene>
    <name evidence="1" type="ORF">EAH86_10375</name>
</gene>
<sequence length="209" mass="23741">MLAETLIDRHPQVFHTADARAWDSIQTHGLLPTAMLRDLVGADFTGARRRSTVYTVPGSDHTVVIRDQQPLKFLNQVLHEDTTEQDFLDILDGRCFFWATEDRLMRIVKGRNYRNTPQVVLSVDTASLVSAYGDIIELSPYNSGDVHVPGLPRRGRSTFQLIADYDYDYWARFRGRSADPVVEVTVPGPIPDILDHISQVRLFPDDFDV</sequence>
<protein>
    <submittedName>
        <fullName evidence="1">Uncharacterized protein</fullName>
    </submittedName>
</protein>
<organism evidence="1 2">
    <name type="scientific">Pedococcus bigeumensis</name>
    <dbReference type="NCBI Taxonomy" id="433644"/>
    <lineage>
        <taxon>Bacteria</taxon>
        <taxon>Bacillati</taxon>
        <taxon>Actinomycetota</taxon>
        <taxon>Actinomycetes</taxon>
        <taxon>Micrococcales</taxon>
        <taxon>Intrasporangiaceae</taxon>
        <taxon>Pedococcus</taxon>
    </lineage>
</organism>
<dbReference type="AlphaFoldDB" id="A0A502CX99"/>
<accession>A0A502CX99</accession>
<dbReference type="Proteomes" id="UP000317722">
    <property type="component" value="Unassembled WGS sequence"/>
</dbReference>
<proteinExistence type="predicted"/>
<evidence type="ECO:0000313" key="2">
    <source>
        <dbReference type="Proteomes" id="UP000317722"/>
    </source>
</evidence>
<dbReference type="InterPro" id="IPR054271">
    <property type="entry name" value="DUF7002"/>
</dbReference>
<keyword evidence="2" id="KW-1185">Reference proteome</keyword>
<dbReference type="RefSeq" id="WP_140740114.1">
    <property type="nucleotide sequence ID" value="NZ_RCZM01000003.1"/>
</dbReference>
<dbReference type="OrthoDB" id="154268at2"/>
<dbReference type="EMBL" id="RCZM01000003">
    <property type="protein sequence ID" value="TPG17160.1"/>
    <property type="molecule type" value="Genomic_DNA"/>
</dbReference>
<reference evidence="1 2" key="1">
    <citation type="journal article" date="2019" name="Environ. Microbiol.">
        <title>Species interactions and distinct microbial communities in high Arctic permafrost affected cryosols are associated with the CH4 and CO2 gas fluxes.</title>
        <authorList>
            <person name="Altshuler I."/>
            <person name="Hamel J."/>
            <person name="Turney S."/>
            <person name="Magnuson E."/>
            <person name="Levesque R."/>
            <person name="Greer C."/>
            <person name="Whyte L.G."/>
        </authorList>
    </citation>
    <scope>NUCLEOTIDE SEQUENCE [LARGE SCALE GENOMIC DNA]</scope>
    <source>
        <strain evidence="1 2">S9.3A</strain>
    </source>
</reference>
<evidence type="ECO:0000313" key="1">
    <source>
        <dbReference type="EMBL" id="TPG17160.1"/>
    </source>
</evidence>
<name>A0A502CX99_9MICO</name>